<evidence type="ECO:0000259" key="9">
    <source>
        <dbReference type="PROSITE" id="PS51202"/>
    </source>
</evidence>
<dbReference type="Proteomes" id="UP000008461">
    <property type="component" value="Chromosome"/>
</dbReference>
<proteinExistence type="inferred from homology"/>
<evidence type="ECO:0000256" key="5">
    <source>
        <dbReference type="ARBA" id="ARBA00022692"/>
    </source>
</evidence>
<keyword evidence="3" id="KW-0813">Transport</keyword>
<feature type="domain" description="RCK C-terminal" evidence="9">
    <location>
        <begin position="309"/>
        <end position="393"/>
    </location>
</feature>
<keyword evidence="11" id="KW-1185">Reference proteome</keyword>
<dbReference type="GO" id="GO:0008324">
    <property type="term" value="F:monoatomic cation transmembrane transporter activity"/>
    <property type="evidence" value="ECO:0007669"/>
    <property type="project" value="InterPro"/>
</dbReference>
<dbReference type="eggNOG" id="COG2985">
    <property type="taxonomic scope" value="Bacteria"/>
</dbReference>
<evidence type="ECO:0000313" key="10">
    <source>
        <dbReference type="EMBL" id="AEE53615.1"/>
    </source>
</evidence>
<feature type="transmembrane region" description="Helical" evidence="8">
    <location>
        <begin position="190"/>
        <end position="211"/>
    </location>
</feature>
<organism evidence="10 11">
    <name type="scientific">Haliscomenobacter hydrossis (strain ATCC 27775 / DSM 1100 / LMG 10767 / O)</name>
    <dbReference type="NCBI Taxonomy" id="760192"/>
    <lineage>
        <taxon>Bacteria</taxon>
        <taxon>Pseudomonadati</taxon>
        <taxon>Bacteroidota</taxon>
        <taxon>Saprospiria</taxon>
        <taxon>Saprospirales</taxon>
        <taxon>Haliscomenobacteraceae</taxon>
        <taxon>Haliscomenobacter</taxon>
    </lineage>
</organism>
<dbReference type="InterPro" id="IPR050144">
    <property type="entry name" value="AAE_transporter"/>
</dbReference>
<dbReference type="InterPro" id="IPR006037">
    <property type="entry name" value="RCK_C"/>
</dbReference>
<dbReference type="PANTHER" id="PTHR30445">
    <property type="entry name" value="K(+)_H(+) ANTIPORTER SUBUNIT KHTT"/>
    <property type="match status" value="1"/>
</dbReference>
<feature type="transmembrane region" description="Helical" evidence="8">
    <location>
        <begin position="553"/>
        <end position="577"/>
    </location>
</feature>
<evidence type="ECO:0000256" key="8">
    <source>
        <dbReference type="SAM" id="Phobius"/>
    </source>
</evidence>
<dbReference type="AlphaFoldDB" id="F4KX15"/>
<dbReference type="HOGENOM" id="CLU_035023_3_0_10"/>
<feature type="transmembrane region" description="Helical" evidence="8">
    <location>
        <begin position="403"/>
        <end position="423"/>
    </location>
</feature>
<keyword evidence="7 8" id="KW-0472">Membrane</keyword>
<dbReference type="GO" id="GO:0005886">
    <property type="term" value="C:plasma membrane"/>
    <property type="evidence" value="ECO:0007669"/>
    <property type="project" value="UniProtKB-SubCell"/>
</dbReference>
<dbReference type="PROSITE" id="PS51202">
    <property type="entry name" value="RCK_C"/>
    <property type="match status" value="2"/>
</dbReference>
<accession>F4KX15</accession>
<dbReference type="Pfam" id="PF02080">
    <property type="entry name" value="TrkA_C"/>
    <property type="match status" value="1"/>
</dbReference>
<feature type="transmembrane region" description="Helical" evidence="8">
    <location>
        <begin position="459"/>
        <end position="479"/>
    </location>
</feature>
<evidence type="ECO:0000256" key="4">
    <source>
        <dbReference type="ARBA" id="ARBA00022475"/>
    </source>
</evidence>
<feature type="transmembrane region" description="Helical" evidence="8">
    <location>
        <begin position="66"/>
        <end position="84"/>
    </location>
</feature>
<feature type="transmembrane region" description="Helical" evidence="8">
    <location>
        <begin position="494"/>
        <end position="518"/>
    </location>
</feature>
<dbReference type="NCBIfam" id="TIGR01625">
    <property type="entry name" value="YidE_YbjL_dupl"/>
    <property type="match status" value="2"/>
</dbReference>
<feature type="transmembrane region" description="Helical" evidence="8">
    <location>
        <begin position="429"/>
        <end position="447"/>
    </location>
</feature>
<dbReference type="GO" id="GO:0006813">
    <property type="term" value="P:potassium ion transport"/>
    <property type="evidence" value="ECO:0007669"/>
    <property type="project" value="InterPro"/>
</dbReference>
<gene>
    <name evidence="10" type="ordered locus">Halhy_5792</name>
</gene>
<keyword evidence="6 8" id="KW-1133">Transmembrane helix</keyword>
<keyword evidence="5 8" id="KW-0812">Transmembrane</keyword>
<feature type="transmembrane region" description="Helical" evidence="8">
    <location>
        <begin position="90"/>
        <end position="112"/>
    </location>
</feature>
<sequence>MDGTAVDFSVLQCYFFDLYFCLKLYFASINTKTMIEALTENPILLLFIVAGLGYGVGSISIRGNSLGVAAVLFVGLFIGSFSPDLRIPEIITFLGLSIFVYTVGLGSGPSFFSTFKRRGWQDLIFVFIMLTFSASIAAGLHYFLQFDASITAGLFVGSTTNTPALAGLLDMIQNLGLEESVSKLDAENSVIGYSLSYPMGILGPMLAVILMQKLLKIDFPKEERELRKDYPVRQDILTLTVEVNHEDVLNTPIRDLRKARGWTVMFGRFERANKMHLTSWDTEFQLGDRVALVGDREEVEQVASELGTILPIQLSYDQTEYETRRIFVSNSKVAGLKLAALNLNEDYALLISRVRRGDIDMMANADTVLELGDRVRVIGKRKDMAEIAKFFGDSYEELSQIDLLSFGLGMAMGMILGMVTFTLPGGVNFKLGFAGGPIIVGLILGGLRRSGPINWSLPYSANLILRQIGLIFLLAGVGVNSGHQFVKTITGGGIGLWVFASSAIISILTVCATLLVGYKILKIPFSILIGLVSNHPAILDFNIRRSKNKLPNVGYSLMTPMSIVVKIVYAQLLYLLLS</sequence>
<protein>
    <submittedName>
        <fullName evidence="10">YidE/YbjL duplication</fullName>
    </submittedName>
</protein>
<dbReference type="PANTHER" id="PTHR30445:SF3">
    <property type="entry name" value="TRANSPORT PROTEIN YIDE-RELATED"/>
    <property type="match status" value="1"/>
</dbReference>
<dbReference type="KEGG" id="hhy:Halhy_5792"/>
<dbReference type="eggNOG" id="COG0569">
    <property type="taxonomic scope" value="Bacteria"/>
</dbReference>
<evidence type="ECO:0000256" key="7">
    <source>
        <dbReference type="ARBA" id="ARBA00023136"/>
    </source>
</evidence>
<feature type="domain" description="RCK C-terminal" evidence="9">
    <location>
        <begin position="224"/>
        <end position="308"/>
    </location>
</feature>
<feature type="transmembrane region" description="Helical" evidence="8">
    <location>
        <begin position="42"/>
        <end position="59"/>
    </location>
</feature>
<evidence type="ECO:0000256" key="1">
    <source>
        <dbReference type="ARBA" id="ARBA00004651"/>
    </source>
</evidence>
<evidence type="ECO:0000256" key="2">
    <source>
        <dbReference type="ARBA" id="ARBA00009854"/>
    </source>
</evidence>
<comment type="similarity">
    <text evidence="2">Belongs to the AAE transporter (TC 2.A.81) family.</text>
</comment>
<dbReference type="InterPro" id="IPR036721">
    <property type="entry name" value="RCK_C_sf"/>
</dbReference>
<name>F4KX15_HALH1</name>
<reference key="2">
    <citation type="submission" date="2011-04" db="EMBL/GenBank/DDBJ databases">
        <title>Complete sequence of chromosome of Haliscomenobacter hydrossis DSM 1100.</title>
        <authorList>
            <consortium name="US DOE Joint Genome Institute (JGI-PGF)"/>
            <person name="Lucas S."/>
            <person name="Han J."/>
            <person name="Lapidus A."/>
            <person name="Bruce D."/>
            <person name="Goodwin L."/>
            <person name="Pitluck S."/>
            <person name="Peters L."/>
            <person name="Kyrpides N."/>
            <person name="Mavromatis K."/>
            <person name="Ivanova N."/>
            <person name="Ovchinnikova G."/>
            <person name="Pagani I."/>
            <person name="Daligault H."/>
            <person name="Detter J.C."/>
            <person name="Han C."/>
            <person name="Land M."/>
            <person name="Hauser L."/>
            <person name="Markowitz V."/>
            <person name="Cheng J.-F."/>
            <person name="Hugenholtz P."/>
            <person name="Woyke T."/>
            <person name="Wu D."/>
            <person name="Verbarg S."/>
            <person name="Frueling A."/>
            <person name="Brambilla E."/>
            <person name="Klenk H.-P."/>
            <person name="Eisen J.A."/>
        </authorList>
    </citation>
    <scope>NUCLEOTIDE SEQUENCE</scope>
    <source>
        <strain>DSM 1100</strain>
    </source>
</reference>
<dbReference type="Gene3D" id="3.30.70.1450">
    <property type="entry name" value="Regulator of K+ conductance, C-terminal domain"/>
    <property type="match status" value="2"/>
</dbReference>
<evidence type="ECO:0000256" key="3">
    <source>
        <dbReference type="ARBA" id="ARBA00022448"/>
    </source>
</evidence>
<dbReference type="EMBL" id="CP002691">
    <property type="protein sequence ID" value="AEE53615.1"/>
    <property type="molecule type" value="Genomic_DNA"/>
</dbReference>
<keyword evidence="4" id="KW-1003">Cell membrane</keyword>
<feature type="transmembrane region" description="Helical" evidence="8">
    <location>
        <begin position="124"/>
        <end position="144"/>
    </location>
</feature>
<evidence type="ECO:0000256" key="6">
    <source>
        <dbReference type="ARBA" id="ARBA00022989"/>
    </source>
</evidence>
<dbReference type="InterPro" id="IPR006512">
    <property type="entry name" value="YidE_YbjL"/>
</dbReference>
<comment type="subcellular location">
    <subcellularLocation>
        <location evidence="1">Cell membrane</location>
        <topology evidence="1">Multi-pass membrane protein</topology>
    </subcellularLocation>
</comment>
<dbReference type="Pfam" id="PF06826">
    <property type="entry name" value="Asp-Al_Ex"/>
    <property type="match status" value="2"/>
</dbReference>
<dbReference type="SUPFAM" id="SSF116726">
    <property type="entry name" value="TrkA C-terminal domain-like"/>
    <property type="match status" value="2"/>
</dbReference>
<evidence type="ECO:0000313" key="11">
    <source>
        <dbReference type="Proteomes" id="UP000008461"/>
    </source>
</evidence>
<reference evidence="10 11" key="1">
    <citation type="journal article" date="2011" name="Stand. Genomic Sci.">
        <title>Complete genome sequence of Haliscomenobacter hydrossis type strain (O).</title>
        <authorList>
            <consortium name="US DOE Joint Genome Institute (JGI-PGF)"/>
            <person name="Daligault H."/>
            <person name="Lapidus A."/>
            <person name="Zeytun A."/>
            <person name="Nolan M."/>
            <person name="Lucas S."/>
            <person name="Del Rio T.G."/>
            <person name="Tice H."/>
            <person name="Cheng J.F."/>
            <person name="Tapia R."/>
            <person name="Han C."/>
            <person name="Goodwin L."/>
            <person name="Pitluck S."/>
            <person name="Liolios K."/>
            <person name="Pagani I."/>
            <person name="Ivanova N."/>
            <person name="Huntemann M."/>
            <person name="Mavromatis K."/>
            <person name="Mikhailova N."/>
            <person name="Pati A."/>
            <person name="Chen A."/>
            <person name="Palaniappan K."/>
            <person name="Land M."/>
            <person name="Hauser L."/>
            <person name="Brambilla E.M."/>
            <person name="Rohde M."/>
            <person name="Verbarg S."/>
            <person name="Goker M."/>
            <person name="Bristow J."/>
            <person name="Eisen J.A."/>
            <person name="Markowitz V."/>
            <person name="Hugenholtz P."/>
            <person name="Kyrpides N.C."/>
            <person name="Klenk H.P."/>
            <person name="Woyke T."/>
        </authorList>
    </citation>
    <scope>NUCLEOTIDE SEQUENCE [LARGE SCALE GENOMIC DNA]</scope>
    <source>
        <strain evidence="11">ATCC 27775 / DSM 1100 / LMG 10767 / O</strain>
    </source>
</reference>